<evidence type="ECO:0008006" key="3">
    <source>
        <dbReference type="Google" id="ProtNLM"/>
    </source>
</evidence>
<proteinExistence type="predicted"/>
<dbReference type="GeneID" id="65128248"/>
<evidence type="ECO:0000313" key="2">
    <source>
        <dbReference type="Proteomes" id="UP000515801"/>
    </source>
</evidence>
<dbReference type="KEGG" id="vg:65128248"/>
<gene>
    <name evidence="1" type="primary">34</name>
    <name evidence="1" type="ORF">SEA_AZULA_34</name>
</gene>
<organism evidence="1 2">
    <name type="scientific">Gordonia phage Azula</name>
    <dbReference type="NCBI Taxonomy" id="2762397"/>
    <lineage>
        <taxon>Viruses</taxon>
        <taxon>Duplodnaviria</taxon>
        <taxon>Heunggongvirae</taxon>
        <taxon>Uroviricota</taxon>
        <taxon>Caudoviricetes</taxon>
        <taxon>Jujuvirus</taxon>
        <taxon>Jujuvirus azula</taxon>
    </lineage>
</organism>
<evidence type="ECO:0000313" key="1">
    <source>
        <dbReference type="EMBL" id="QNJ57845.1"/>
    </source>
</evidence>
<dbReference type="RefSeq" id="YP_010109960.1">
    <property type="nucleotide sequence ID" value="NC_055865.1"/>
</dbReference>
<sequence length="319" mass="36177">MTARRFESFLQRFLHVICPSELIRPGRCCNTECQGVPTNWGVDMTQRKRACLFCESSAPLTKEHLLPRWVERQWQLFPATPDKRRWRETLQRGGSRPGALGPPQTVVHENQLDVPLPRKTVRVVCEACNSGWMSHLERRFIPLATSLSSHNDMRFLASHEIALLRQWALKTAVVYEHSQPEITPIITRDQAARIAVGDLPDDILVLLARLDRTAHGGVKMERSETVFRDPEDPPIEPGVRPPSDVQFTTLLMGHTVMQIRASRANPSPINLRAVGGPGIIFANDVDIAMWPPNPELSEIGFRNFARWLFNRGPEHPRSS</sequence>
<dbReference type="EMBL" id="MT723935">
    <property type="protein sequence ID" value="QNJ57845.1"/>
    <property type="molecule type" value="Genomic_DNA"/>
</dbReference>
<accession>A0A7G8LKS3</accession>
<protein>
    <recommendedName>
        <fullName evidence="3">HNH endonuclease</fullName>
    </recommendedName>
</protein>
<dbReference type="Proteomes" id="UP000515801">
    <property type="component" value="Segment"/>
</dbReference>
<name>A0A7G8LKS3_9CAUD</name>
<reference evidence="1 2" key="1">
    <citation type="submission" date="2020-07" db="EMBL/GenBank/DDBJ databases">
        <authorList>
            <person name="McAllister N."/>
            <person name="Shin J."/>
            <person name="DeCesaris R."/>
            <person name="Khan R."/>
            <person name="Maida M.R."/>
            <person name="Meek G.M."/>
            <person name="Nagarkar R."/>
            <person name="Neopaney A."/>
            <person name="Oviedo V."/>
            <person name="Yang K.S."/>
            <person name="Butela K.A."/>
            <person name="Garlena R.A."/>
            <person name="Russell D.A."/>
            <person name="Pope W.H."/>
            <person name="Jacobs-Sera D."/>
            <person name="Hatfull G.F."/>
        </authorList>
    </citation>
    <scope>NUCLEOTIDE SEQUENCE [LARGE SCALE GENOMIC DNA]</scope>
</reference>
<keyword evidence="2" id="KW-1185">Reference proteome</keyword>